<feature type="domain" description="UspA" evidence="2">
    <location>
        <begin position="1"/>
        <end position="156"/>
    </location>
</feature>
<dbReference type="SUPFAM" id="SSF52402">
    <property type="entry name" value="Adenine nucleotide alpha hydrolases-like"/>
    <property type="match status" value="2"/>
</dbReference>
<dbReference type="RefSeq" id="WP_106263614.1">
    <property type="nucleotide sequence ID" value="NZ_PVTQ01000004.1"/>
</dbReference>
<dbReference type="InterPro" id="IPR006015">
    <property type="entry name" value="Universal_stress_UspA"/>
</dbReference>
<dbReference type="PANTHER" id="PTHR46268">
    <property type="entry name" value="STRESS RESPONSE PROTEIN NHAX"/>
    <property type="match status" value="1"/>
</dbReference>
<evidence type="ECO:0000256" key="1">
    <source>
        <dbReference type="ARBA" id="ARBA00008791"/>
    </source>
</evidence>
<dbReference type="Pfam" id="PF00582">
    <property type="entry name" value="Usp"/>
    <property type="match status" value="2"/>
</dbReference>
<dbReference type="InterPro" id="IPR006016">
    <property type="entry name" value="UspA"/>
</dbReference>
<sequence length="284" mass="30254">MTNTILTLIDGSAYSESLCHYVGWIAKRTGADVELTHVLGRRESSTSQDLSGSIRLGARSALLAELSALDEQRAKLAQATGRAVLDDGAAIIQQHGEITVNARLRTGDIVDTVSEREAGASMLAIGKRGEAADFAKLHLGSNLERIVRATSKPVFVANRAFKEPKKVLIAYDGGVSSMKAIDMVARDPLFAELDCTIVTVGTSNDDLEQDMANATATLAAGGHKAETKVVQGSPENVLGEMTDHDGYDLLVMGAYGHSRIRSMIIGSTTTEMIRSCKVPIVLVK</sequence>
<dbReference type="AlphaFoldDB" id="A0A2T0WWX7"/>
<dbReference type="Proteomes" id="UP000238392">
    <property type="component" value="Unassembled WGS sequence"/>
</dbReference>
<dbReference type="OrthoDB" id="9804721at2"/>
<proteinExistence type="inferred from homology"/>
<keyword evidence="4" id="KW-1185">Reference proteome</keyword>
<dbReference type="EMBL" id="PVTQ01000004">
    <property type="protein sequence ID" value="PRY91084.1"/>
    <property type="molecule type" value="Genomic_DNA"/>
</dbReference>
<dbReference type="CDD" id="cd00293">
    <property type="entry name" value="USP-like"/>
    <property type="match status" value="2"/>
</dbReference>
<dbReference type="PANTHER" id="PTHR46268:SF6">
    <property type="entry name" value="UNIVERSAL STRESS PROTEIN UP12"/>
    <property type="match status" value="1"/>
</dbReference>
<gene>
    <name evidence="3" type="ORF">CLV74_10497</name>
</gene>
<comment type="caution">
    <text evidence="3">The sequence shown here is derived from an EMBL/GenBank/DDBJ whole genome shotgun (WGS) entry which is preliminary data.</text>
</comment>
<evidence type="ECO:0000313" key="3">
    <source>
        <dbReference type="EMBL" id="PRY91084.1"/>
    </source>
</evidence>
<name>A0A2T0WWX7_9RHOB</name>
<reference evidence="3 4" key="1">
    <citation type="submission" date="2018-03" db="EMBL/GenBank/DDBJ databases">
        <title>Genomic Encyclopedia of Archaeal and Bacterial Type Strains, Phase II (KMG-II): from individual species to whole genera.</title>
        <authorList>
            <person name="Goeker M."/>
        </authorList>
    </citation>
    <scope>NUCLEOTIDE SEQUENCE [LARGE SCALE GENOMIC DNA]</scope>
    <source>
        <strain evidence="3 4">DSM 100212</strain>
    </source>
</reference>
<protein>
    <submittedName>
        <fullName evidence="3">Nucleotide-binding universal stress UspA family protein</fullName>
    </submittedName>
</protein>
<organism evidence="3 4">
    <name type="scientific">Donghicola tyrosinivorans</name>
    <dbReference type="NCBI Taxonomy" id="1652492"/>
    <lineage>
        <taxon>Bacteria</taxon>
        <taxon>Pseudomonadati</taxon>
        <taxon>Pseudomonadota</taxon>
        <taxon>Alphaproteobacteria</taxon>
        <taxon>Rhodobacterales</taxon>
        <taxon>Roseobacteraceae</taxon>
        <taxon>Donghicola</taxon>
    </lineage>
</organism>
<accession>A0A2T0WWX7</accession>
<dbReference type="PRINTS" id="PR01438">
    <property type="entry name" value="UNVRSLSTRESS"/>
</dbReference>
<comment type="similarity">
    <text evidence="1">Belongs to the universal stress protein A family.</text>
</comment>
<evidence type="ECO:0000259" key="2">
    <source>
        <dbReference type="Pfam" id="PF00582"/>
    </source>
</evidence>
<evidence type="ECO:0000313" key="4">
    <source>
        <dbReference type="Proteomes" id="UP000238392"/>
    </source>
</evidence>
<feature type="domain" description="UspA" evidence="2">
    <location>
        <begin position="165"/>
        <end position="284"/>
    </location>
</feature>
<dbReference type="Gene3D" id="3.40.50.12370">
    <property type="match status" value="1"/>
</dbReference>